<dbReference type="AlphaFoldDB" id="A0AAC9NK34"/>
<evidence type="ECO:0000256" key="2">
    <source>
        <dbReference type="ARBA" id="ARBA00022679"/>
    </source>
</evidence>
<dbReference type="RefSeq" id="WP_071648845.1">
    <property type="nucleotide sequence ID" value="NZ_CP017962.1"/>
</dbReference>
<evidence type="ECO:0000259" key="4">
    <source>
        <dbReference type="Pfam" id="PF14689"/>
    </source>
</evidence>
<dbReference type="Proteomes" id="UP000182945">
    <property type="component" value="Chromosome"/>
</dbReference>
<sequence length="175" mass="20788">MNEEQVVKLLQHYRHDLMNHLQLIQGYLSMGKLEKVESKVQSCFNHYENERKLMSLNAPSLSIWLIEFNSRYEYLRLEYNIHVQNRNLSQIDVILKNHLENIISCIVEESDGTELIEILLQLNEAEENNNANVFLRIKTKAHKEEIKRKLKSMNWEYEQNISENNEGIACQFLIP</sequence>
<accession>A0AAC9NK34</accession>
<feature type="domain" description="SpoOB alpha-helical" evidence="4">
    <location>
        <begin position="4"/>
        <end position="55"/>
    </location>
</feature>
<dbReference type="Pfam" id="PF14689">
    <property type="entry name" value="SPOB_a"/>
    <property type="match status" value="1"/>
</dbReference>
<dbReference type="SUPFAM" id="SSF55890">
    <property type="entry name" value="Sporulation response regulatory protein Spo0B"/>
    <property type="match status" value="1"/>
</dbReference>
<evidence type="ECO:0000313" key="5">
    <source>
        <dbReference type="EMBL" id="APC48142.1"/>
    </source>
</evidence>
<reference evidence="5 7" key="1">
    <citation type="submission" date="2016-11" db="EMBL/GenBank/DDBJ databases">
        <title>Complete genome sequencing of Virgibacillus halodenitrificans PDB-F2.</title>
        <authorList>
            <person name="Sun Z."/>
            <person name="Zhou Y."/>
            <person name="Li H."/>
        </authorList>
    </citation>
    <scope>NUCLEOTIDE SEQUENCE [LARGE SCALE GENOMIC DNA]</scope>
    <source>
        <strain evidence="5 7">PDB-F2</strain>
    </source>
</reference>
<name>A0AAC9NK34_VIRHA</name>
<dbReference type="GeneID" id="71514355"/>
<dbReference type="Gene3D" id="1.10.287.130">
    <property type="match status" value="1"/>
</dbReference>
<dbReference type="Proteomes" id="UP000621631">
    <property type="component" value="Unassembled WGS sequence"/>
</dbReference>
<evidence type="ECO:0000313" key="8">
    <source>
        <dbReference type="Proteomes" id="UP000621631"/>
    </source>
</evidence>
<dbReference type="InterPro" id="IPR039506">
    <property type="entry name" value="SPOB_a"/>
</dbReference>
<evidence type="ECO:0000313" key="6">
    <source>
        <dbReference type="EMBL" id="MBD1223776.1"/>
    </source>
</evidence>
<dbReference type="KEGG" id="vhl:BME96_08120"/>
<dbReference type="Gene3D" id="3.30.565.30">
    <property type="entry name" value="Sporulation initiation phosphotransferase B (SpoOB), C-terminal domain"/>
    <property type="match status" value="1"/>
</dbReference>
<dbReference type="EMBL" id="JACWEZ010000009">
    <property type="protein sequence ID" value="MBD1223776.1"/>
    <property type="molecule type" value="Genomic_DNA"/>
</dbReference>
<dbReference type="InterPro" id="IPR037100">
    <property type="entry name" value="Spo0B_C_sf"/>
</dbReference>
<dbReference type="GO" id="GO:0000155">
    <property type="term" value="F:phosphorelay sensor kinase activity"/>
    <property type="evidence" value="ECO:0007669"/>
    <property type="project" value="InterPro"/>
</dbReference>
<keyword evidence="1" id="KW-0597">Phosphoprotein</keyword>
<keyword evidence="3" id="KW-0418">Kinase</keyword>
<organism evidence="5 7">
    <name type="scientific">Virgibacillus halodenitrificans</name>
    <name type="common">Bacillus halodenitrificans</name>
    <dbReference type="NCBI Taxonomy" id="1482"/>
    <lineage>
        <taxon>Bacteria</taxon>
        <taxon>Bacillati</taxon>
        <taxon>Bacillota</taxon>
        <taxon>Bacilli</taxon>
        <taxon>Bacillales</taxon>
        <taxon>Bacillaceae</taxon>
        <taxon>Virgibacillus</taxon>
    </lineage>
</organism>
<keyword evidence="2" id="KW-0808">Transferase</keyword>
<gene>
    <name evidence="5" type="ORF">BME96_08120</name>
    <name evidence="6" type="ORF">IC602_14320</name>
</gene>
<evidence type="ECO:0000256" key="3">
    <source>
        <dbReference type="ARBA" id="ARBA00022777"/>
    </source>
</evidence>
<dbReference type="EMBL" id="CP017962">
    <property type="protein sequence ID" value="APC48142.1"/>
    <property type="molecule type" value="Genomic_DNA"/>
</dbReference>
<protein>
    <submittedName>
        <fullName evidence="6">Spo0B domain-containing protein</fullName>
    </submittedName>
</protein>
<evidence type="ECO:0000313" key="7">
    <source>
        <dbReference type="Proteomes" id="UP000182945"/>
    </source>
</evidence>
<evidence type="ECO:0000256" key="1">
    <source>
        <dbReference type="ARBA" id="ARBA00022553"/>
    </source>
</evidence>
<dbReference type="InterPro" id="IPR016120">
    <property type="entry name" value="Sig_transdc_His_kin_SpoOB"/>
</dbReference>
<proteinExistence type="predicted"/>
<keyword evidence="8" id="KW-1185">Reference proteome</keyword>
<reference evidence="6 8" key="2">
    <citation type="submission" date="2020-09" db="EMBL/GenBank/DDBJ databases">
        <title>Draft Genome Sequences of Oil-Oxidizing Bacteria Halomonas titanicae, Marinobacter lutaoensis, and Virgibacillus halodenitrificans Isolated from Highly Saline Environments.</title>
        <authorList>
            <person name="Grouzdev D.S."/>
            <person name="Sokolova D.S."/>
            <person name="Semenova E.M."/>
            <person name="Borzenkov I.A."/>
            <person name="Bidzhieva S.K."/>
            <person name="Poltaraus A.B."/>
            <person name="Nazina T.N."/>
        </authorList>
    </citation>
    <scope>NUCLEOTIDE SEQUENCE [LARGE SCALE GENOMIC DNA]</scope>
    <source>
        <strain evidence="6 8">VKM B-3472D</strain>
    </source>
</reference>